<feature type="transmembrane region" description="Helical" evidence="6">
    <location>
        <begin position="236"/>
        <end position="253"/>
    </location>
</feature>
<dbReference type="AlphaFoldDB" id="A0A081PB61"/>
<comment type="caution">
    <text evidence="7">The sequence shown here is derived from an EMBL/GenBank/DDBJ whole genome shotgun (WGS) entry which is preliminary data.</text>
</comment>
<proteinExistence type="inferred from homology"/>
<evidence type="ECO:0000313" key="7">
    <source>
        <dbReference type="EMBL" id="KEQ27934.1"/>
    </source>
</evidence>
<comment type="similarity">
    <text evidence="2 6">Belongs to the 4-toluene sulfonate uptake permease (TSUP) (TC 2.A.102) family.</text>
</comment>
<evidence type="ECO:0000256" key="2">
    <source>
        <dbReference type="ARBA" id="ARBA00009142"/>
    </source>
</evidence>
<dbReference type="Pfam" id="PF01925">
    <property type="entry name" value="TauE"/>
    <property type="match status" value="1"/>
</dbReference>
<keyword evidence="8" id="KW-1185">Reference proteome</keyword>
<evidence type="ECO:0000256" key="4">
    <source>
        <dbReference type="ARBA" id="ARBA00022989"/>
    </source>
</evidence>
<feature type="transmembrane region" description="Helical" evidence="6">
    <location>
        <begin position="209"/>
        <end position="229"/>
    </location>
</feature>
<dbReference type="EMBL" id="JNVM01000001">
    <property type="protein sequence ID" value="KEQ27934.1"/>
    <property type="molecule type" value="Genomic_DNA"/>
</dbReference>
<keyword evidence="3 6" id="KW-0812">Transmembrane</keyword>
<keyword evidence="4 6" id="KW-1133">Transmembrane helix</keyword>
<dbReference type="PANTHER" id="PTHR43701">
    <property type="entry name" value="MEMBRANE TRANSPORTER PROTEIN MJ0441-RELATED"/>
    <property type="match status" value="1"/>
</dbReference>
<accession>A0A081PB61</accession>
<evidence type="ECO:0000256" key="6">
    <source>
        <dbReference type="RuleBase" id="RU363041"/>
    </source>
</evidence>
<protein>
    <recommendedName>
        <fullName evidence="6">Probable membrane transporter protein</fullName>
    </recommendedName>
</protein>
<evidence type="ECO:0000256" key="3">
    <source>
        <dbReference type="ARBA" id="ARBA00022692"/>
    </source>
</evidence>
<dbReference type="RefSeq" id="WP_036675134.1">
    <property type="nucleotide sequence ID" value="NZ_JNVM01000001.1"/>
</dbReference>
<dbReference type="OrthoDB" id="5189995at2"/>
<dbReference type="eggNOG" id="COG0730">
    <property type="taxonomic scope" value="Bacteria"/>
</dbReference>
<feature type="transmembrane region" description="Helical" evidence="6">
    <location>
        <begin position="104"/>
        <end position="123"/>
    </location>
</feature>
<comment type="subcellular location">
    <subcellularLocation>
        <location evidence="6">Cell membrane</location>
        <topology evidence="6">Multi-pass membrane protein</topology>
    </subcellularLocation>
    <subcellularLocation>
        <location evidence="1">Membrane</location>
        <topology evidence="1">Multi-pass membrane protein</topology>
    </subcellularLocation>
</comment>
<dbReference type="GO" id="GO:0005886">
    <property type="term" value="C:plasma membrane"/>
    <property type="evidence" value="ECO:0007669"/>
    <property type="project" value="UniProtKB-SubCell"/>
</dbReference>
<feature type="transmembrane region" description="Helical" evidence="6">
    <location>
        <begin position="70"/>
        <end position="92"/>
    </location>
</feature>
<keyword evidence="6" id="KW-1003">Cell membrane</keyword>
<feature type="transmembrane region" description="Helical" evidence="6">
    <location>
        <begin position="7"/>
        <end position="36"/>
    </location>
</feature>
<evidence type="ECO:0000313" key="8">
    <source>
        <dbReference type="Proteomes" id="UP000028123"/>
    </source>
</evidence>
<name>A0A081PB61_9BACL</name>
<feature type="transmembrane region" description="Helical" evidence="6">
    <location>
        <begin position="143"/>
        <end position="174"/>
    </location>
</feature>
<dbReference type="InterPro" id="IPR002781">
    <property type="entry name" value="TM_pro_TauE-like"/>
</dbReference>
<organism evidence="7 8">
    <name type="scientific">Paenibacillus tyrfis</name>
    <dbReference type="NCBI Taxonomy" id="1501230"/>
    <lineage>
        <taxon>Bacteria</taxon>
        <taxon>Bacillati</taxon>
        <taxon>Bacillota</taxon>
        <taxon>Bacilli</taxon>
        <taxon>Bacillales</taxon>
        <taxon>Paenibacillaceae</taxon>
        <taxon>Paenibacillus</taxon>
    </lineage>
</organism>
<gene>
    <name evidence="7" type="ORF">ET33_00535</name>
</gene>
<dbReference type="PANTHER" id="PTHR43701:SF2">
    <property type="entry name" value="MEMBRANE TRANSPORTER PROTEIN YJNA-RELATED"/>
    <property type="match status" value="1"/>
</dbReference>
<feature type="transmembrane region" description="Helical" evidence="6">
    <location>
        <begin position="186"/>
        <end position="203"/>
    </location>
</feature>
<keyword evidence="5 6" id="KW-0472">Membrane</keyword>
<dbReference type="InterPro" id="IPR051598">
    <property type="entry name" value="TSUP/Inactive_protease-like"/>
</dbReference>
<evidence type="ECO:0000256" key="5">
    <source>
        <dbReference type="ARBA" id="ARBA00023136"/>
    </source>
</evidence>
<evidence type="ECO:0000256" key="1">
    <source>
        <dbReference type="ARBA" id="ARBA00004141"/>
    </source>
</evidence>
<sequence>MSIGIAIMGLLVGGLVGITGVGGAALLTPILMFLGISPSLAVGSDLMYNSITKFFGAVQHSRQKTVRWDIVRQLALGSIPGAITAVIILRFCQPIFYDQEKFMKVSLGYVLIFTACLTLYQALFHRKVRVLEDKIDVKTKVSVTIILGFVLGLIVGLTSVGSGSLFAIAMLFMYRMLPSQLVGTDIMHAFFLVTISALLHAGIGKVDFLLVLNLIIGSVPGVIVGSKVSTLIPTKALKIVITLIILISGFKLLS</sequence>
<dbReference type="Proteomes" id="UP000028123">
    <property type="component" value="Unassembled WGS sequence"/>
</dbReference>
<reference evidence="7 8" key="1">
    <citation type="submission" date="2014-06" db="EMBL/GenBank/DDBJ databases">
        <title>Draft genome sequence of Paenibacillus sp. MSt1.</title>
        <authorList>
            <person name="Aw Y.K."/>
            <person name="Ong K.S."/>
            <person name="Gan H.M."/>
            <person name="Lee S.M."/>
        </authorList>
    </citation>
    <scope>NUCLEOTIDE SEQUENCE [LARGE SCALE GENOMIC DNA]</scope>
    <source>
        <strain evidence="7 8">MSt1</strain>
    </source>
</reference>